<feature type="compositionally biased region" description="Acidic residues" evidence="10">
    <location>
        <begin position="434"/>
        <end position="444"/>
    </location>
</feature>
<feature type="compositionally biased region" description="Acidic residues" evidence="10">
    <location>
        <begin position="294"/>
        <end position="307"/>
    </location>
</feature>
<keyword evidence="7 9" id="KW-0539">Nucleus</keyword>
<dbReference type="InterPro" id="IPR055207">
    <property type="entry name" value="POLR3C_WHD"/>
</dbReference>
<evidence type="ECO:0000256" key="2">
    <source>
        <dbReference type="ARBA" id="ARBA00006835"/>
    </source>
</evidence>
<evidence type="ECO:0000256" key="8">
    <source>
        <dbReference type="ARBA" id="ARBA00025127"/>
    </source>
</evidence>
<dbReference type="Pfam" id="PF05645">
    <property type="entry name" value="RNA_pol_Rpc82"/>
    <property type="match status" value="1"/>
</dbReference>
<dbReference type="Pfam" id="PF08221">
    <property type="entry name" value="HTH_9"/>
    <property type="match status" value="1"/>
</dbReference>
<accession>A0A1Q5UAB8</accession>
<feature type="domain" description="DNA-directed RNA polymerase III subunit RPC3 winged-helix" evidence="13">
    <location>
        <begin position="495"/>
        <end position="570"/>
    </location>
</feature>
<evidence type="ECO:0000256" key="1">
    <source>
        <dbReference type="ARBA" id="ARBA00004123"/>
    </source>
</evidence>
<organism evidence="14 15">
    <name type="scientific">Penicillium subrubescens</name>
    <dbReference type="NCBI Taxonomy" id="1316194"/>
    <lineage>
        <taxon>Eukaryota</taxon>
        <taxon>Fungi</taxon>
        <taxon>Dikarya</taxon>
        <taxon>Ascomycota</taxon>
        <taxon>Pezizomycotina</taxon>
        <taxon>Eurotiomycetes</taxon>
        <taxon>Eurotiomycetidae</taxon>
        <taxon>Eurotiales</taxon>
        <taxon>Aspergillaceae</taxon>
        <taxon>Penicillium</taxon>
    </lineage>
</organism>
<feature type="domain" description="RNA polymerase III Rpc82 C -terminal" evidence="11">
    <location>
        <begin position="186"/>
        <end position="487"/>
    </location>
</feature>
<comment type="caution">
    <text evidence="14">The sequence shown here is derived from an EMBL/GenBank/DDBJ whole genome shotgun (WGS) entry which is preliminary data.</text>
</comment>
<evidence type="ECO:0000256" key="9">
    <source>
        <dbReference type="RuleBase" id="RU367076"/>
    </source>
</evidence>
<evidence type="ECO:0000256" key="3">
    <source>
        <dbReference type="ARBA" id="ARBA00011206"/>
    </source>
</evidence>
<comment type="function">
    <text evidence="8 9">DNA-dependent RNA polymerase catalyzes the transcription of DNA into RNA using the four ribonucleoside triphosphates as substrates. Specific core component of RNA polymerase III which synthesizes small RNAs, such as 5S rRNA and tRNAs.</text>
</comment>
<dbReference type="Proteomes" id="UP000186955">
    <property type="component" value="Unassembled WGS sequence"/>
</dbReference>
<dbReference type="AlphaFoldDB" id="A0A1Q5UAB8"/>
<gene>
    <name evidence="14" type="ORF">PENSUB_5242</name>
</gene>
<keyword evidence="5 9" id="KW-0240">DNA-directed RNA polymerase</keyword>
<keyword evidence="6 9" id="KW-0804">Transcription</keyword>
<feature type="compositionally biased region" description="Acidic residues" evidence="10">
    <location>
        <begin position="147"/>
        <end position="159"/>
    </location>
</feature>
<dbReference type="GO" id="GO:0006351">
    <property type="term" value="P:DNA-templated transcription"/>
    <property type="evidence" value="ECO:0007669"/>
    <property type="project" value="InterPro"/>
</dbReference>
<evidence type="ECO:0000256" key="10">
    <source>
        <dbReference type="SAM" id="MobiDB-lite"/>
    </source>
</evidence>
<dbReference type="Pfam" id="PF22536">
    <property type="entry name" value="WHD_POLR3C"/>
    <property type="match status" value="1"/>
</dbReference>
<proteinExistence type="inferred from homology"/>
<evidence type="ECO:0000256" key="6">
    <source>
        <dbReference type="ARBA" id="ARBA00023163"/>
    </source>
</evidence>
<dbReference type="EMBL" id="MNBE01000524">
    <property type="protein sequence ID" value="OKP09420.1"/>
    <property type="molecule type" value="Genomic_DNA"/>
</dbReference>
<comment type="subcellular location">
    <subcellularLocation>
        <location evidence="1 9">Nucleus</location>
    </subcellularLocation>
</comment>
<dbReference type="PANTHER" id="PTHR12949">
    <property type="entry name" value="RNA POLYMERASE III DNA DIRECTED -RELATED"/>
    <property type="match status" value="1"/>
</dbReference>
<sequence>MTMSQYAAELCALLIEDQFGDLFARIFTTLQRYERLPLPRLKFYSRLTERQLHHGLAAMIQHHLVFHFTSLEDGNTYYAANPQAAYYLIRSGKIIHLVESRLGEYAARVMETILYLGHVPIKHLETLPDLRYLAPPAAANGVVKEEEPGEEQEPQELDMEAGKETNGANGDHAEEVLQKPAPLHSTLKALASHGYIIRVKDAHFQSPEDNYIEAHKAASNRSDIKMLKGKRLTEELLQKTEEILRERTDGDLSEGLMVNGLPRGVKRKIANGVPESASKWRQTDHNGTNGNHADDDEENDWSEDEDGLDNIPMEPSLVLRVNYEKLDVALRNARFVDMARDDAAPATAEVYETLLRRIEYVTKRCRDTTEIPREGEEGEQFSIPIETYKIVSDVDPHLDLSGCMGPLNPASASVNRRGKRPLENGVNGDNHYDDNEEEDNADDDDDVSRAYEINQHLQLLEQAPHNLASHVRLSDGIKWRVGFRGLARKLRHLELERLVEMRYGDVALRVLRVLHAKGKLDEKRLQEISLLPFKDLRQTLASMQAGGFVDLQEVPKDAQRQPSKTIFLWYFDPDRVCSSVLEDTYKAMSRTLQRIKFERNLRRDFLDKTERSDVKGNEERWLSEGELEQLQRWRNMEAILLGVVSRLDDMVAVFRDF</sequence>
<evidence type="ECO:0000259" key="13">
    <source>
        <dbReference type="Pfam" id="PF22536"/>
    </source>
</evidence>
<feature type="region of interest" description="Disordered" evidence="10">
    <location>
        <begin position="142"/>
        <end position="170"/>
    </location>
</feature>
<evidence type="ECO:0000256" key="4">
    <source>
        <dbReference type="ARBA" id="ARBA00016689"/>
    </source>
</evidence>
<evidence type="ECO:0000313" key="14">
    <source>
        <dbReference type="EMBL" id="OKP09420.1"/>
    </source>
</evidence>
<comment type="similarity">
    <text evidence="2 9">Belongs to the RNA polymerase beta chain family.</text>
</comment>
<feature type="domain" description="RNA polymerase III subunit RPC82-related helix-turn-helix" evidence="12">
    <location>
        <begin position="9"/>
        <end position="69"/>
    </location>
</feature>
<evidence type="ECO:0000313" key="15">
    <source>
        <dbReference type="Proteomes" id="UP000186955"/>
    </source>
</evidence>
<dbReference type="Gene3D" id="1.10.10.10">
    <property type="entry name" value="Winged helix-like DNA-binding domain superfamily/Winged helix DNA-binding domain"/>
    <property type="match status" value="2"/>
</dbReference>
<dbReference type="GO" id="GO:0005666">
    <property type="term" value="C:RNA polymerase III complex"/>
    <property type="evidence" value="ECO:0007669"/>
    <property type="project" value="UniProtKB-UniRule"/>
</dbReference>
<dbReference type="InterPro" id="IPR013197">
    <property type="entry name" value="RNA_pol_III_RPC82-rel_HTH"/>
</dbReference>
<keyword evidence="15" id="KW-1185">Reference proteome</keyword>
<reference evidence="14 15" key="1">
    <citation type="submission" date="2016-10" db="EMBL/GenBank/DDBJ databases">
        <title>Genome sequence of the ascomycete fungus Penicillium subrubescens.</title>
        <authorList>
            <person name="De Vries R.P."/>
            <person name="Peng M."/>
            <person name="Dilokpimol A."/>
            <person name="Hilden K."/>
            <person name="Makela M.R."/>
            <person name="Grigoriev I."/>
            <person name="Riley R."/>
            <person name="Granchi Z."/>
        </authorList>
    </citation>
    <scope>NUCLEOTIDE SEQUENCE [LARGE SCALE GENOMIC DNA]</scope>
    <source>
        <strain evidence="14 15">CBS 132785</strain>
    </source>
</reference>
<name>A0A1Q5UAB8_9EURO</name>
<dbReference type="PANTHER" id="PTHR12949:SF0">
    <property type="entry name" value="DNA-DIRECTED RNA POLYMERASE III SUBUNIT RPC3"/>
    <property type="match status" value="1"/>
</dbReference>
<dbReference type="InterPro" id="IPR008806">
    <property type="entry name" value="RNA_pol_III_Rpc82_C"/>
</dbReference>
<evidence type="ECO:0000256" key="5">
    <source>
        <dbReference type="ARBA" id="ARBA00022478"/>
    </source>
</evidence>
<evidence type="ECO:0000256" key="7">
    <source>
        <dbReference type="ARBA" id="ARBA00023242"/>
    </source>
</evidence>
<feature type="region of interest" description="Disordered" evidence="10">
    <location>
        <begin position="409"/>
        <end position="444"/>
    </location>
</feature>
<dbReference type="OrthoDB" id="272392at2759"/>
<evidence type="ECO:0000259" key="12">
    <source>
        <dbReference type="Pfam" id="PF08221"/>
    </source>
</evidence>
<dbReference type="InterPro" id="IPR036388">
    <property type="entry name" value="WH-like_DNA-bd_sf"/>
</dbReference>
<feature type="region of interest" description="Disordered" evidence="10">
    <location>
        <begin position="269"/>
        <end position="307"/>
    </location>
</feature>
<comment type="subunit">
    <text evidence="3 9">Component of the RNA polymerase III (Pol III) complex consisting of 17 subunits.</text>
</comment>
<evidence type="ECO:0000259" key="11">
    <source>
        <dbReference type="Pfam" id="PF05645"/>
    </source>
</evidence>
<dbReference type="STRING" id="1316194.A0A1Q5UAB8"/>
<protein>
    <recommendedName>
        <fullName evidence="4 9">DNA-directed RNA polymerase III subunit RPC3</fullName>
        <shortName evidence="9">RNA polymerase III subunit C3</shortName>
    </recommendedName>
</protein>
<dbReference type="GO" id="GO:0003697">
    <property type="term" value="F:single-stranded DNA binding"/>
    <property type="evidence" value="ECO:0007669"/>
    <property type="project" value="UniProtKB-UniRule"/>
</dbReference>
<dbReference type="InterPro" id="IPR039748">
    <property type="entry name" value="RPC3"/>
</dbReference>